<accession>A0AA40F5V2</accession>
<reference evidence="2" key="1">
    <citation type="submission" date="2023-06" db="EMBL/GenBank/DDBJ databases">
        <title>Genome-scale phylogeny and comparative genomics of the fungal order Sordariales.</title>
        <authorList>
            <consortium name="Lawrence Berkeley National Laboratory"/>
            <person name="Hensen N."/>
            <person name="Bonometti L."/>
            <person name="Westerberg I."/>
            <person name="Brannstrom I.O."/>
            <person name="Guillou S."/>
            <person name="Cros-Aarteil S."/>
            <person name="Calhoun S."/>
            <person name="Haridas S."/>
            <person name="Kuo A."/>
            <person name="Mondo S."/>
            <person name="Pangilinan J."/>
            <person name="Riley R."/>
            <person name="LaButti K."/>
            <person name="Andreopoulos B."/>
            <person name="Lipzen A."/>
            <person name="Chen C."/>
            <person name="Yanf M."/>
            <person name="Daum C."/>
            <person name="Ng V."/>
            <person name="Clum A."/>
            <person name="Steindorff A."/>
            <person name="Ohm R."/>
            <person name="Martin F."/>
            <person name="Silar P."/>
            <person name="Natvig D."/>
            <person name="Lalanne C."/>
            <person name="Gautier V."/>
            <person name="Ament-velasquez S.L."/>
            <person name="Kruys A."/>
            <person name="Hutchinson M.I."/>
            <person name="Powell A.J."/>
            <person name="Barry K."/>
            <person name="Miller A.N."/>
            <person name="Grigoriev I.V."/>
            <person name="Debuchy R."/>
            <person name="Gladieux P."/>
            <person name="Thoren M.H."/>
            <person name="Johannesson H."/>
        </authorList>
    </citation>
    <scope>NUCLEOTIDE SEQUENCE</scope>
    <source>
        <strain evidence="2">SMH3187-1</strain>
    </source>
</reference>
<organism evidence="2 3">
    <name type="scientific">Schizothecium vesticola</name>
    <dbReference type="NCBI Taxonomy" id="314040"/>
    <lineage>
        <taxon>Eukaryota</taxon>
        <taxon>Fungi</taxon>
        <taxon>Dikarya</taxon>
        <taxon>Ascomycota</taxon>
        <taxon>Pezizomycotina</taxon>
        <taxon>Sordariomycetes</taxon>
        <taxon>Sordariomycetidae</taxon>
        <taxon>Sordariales</taxon>
        <taxon>Schizotheciaceae</taxon>
        <taxon>Schizothecium</taxon>
    </lineage>
</organism>
<feature type="region of interest" description="Disordered" evidence="1">
    <location>
        <begin position="1"/>
        <end position="31"/>
    </location>
</feature>
<sequence length="249" mass="27115">MDQDELSALLSRNLTFSQPPPAPTPAPVQAQAPVEEPKIVYISQHYTHSAHVARNDAQPPARHHTRAASEPPQPDHSAAQAILIAHGVDPSGLSSAQLSLFTRVEDSEKGYLVNLWGTYPPSRNDNPTFGWSMTSMSLEESLALERCQRLDSRRQGEGVVVMSLDGTPLTPVHAGPEHSMDIYSDSEPYMISGFEELAQQVPPGGSDASKERPLSFSAAPVTSAFNPAHSDPVYNMDTMWCSRAMARWG</sequence>
<feature type="region of interest" description="Disordered" evidence="1">
    <location>
        <begin position="54"/>
        <end position="76"/>
    </location>
</feature>
<dbReference type="EMBL" id="JAUKUD010000002">
    <property type="protein sequence ID" value="KAK0751744.1"/>
    <property type="molecule type" value="Genomic_DNA"/>
</dbReference>
<comment type="caution">
    <text evidence="2">The sequence shown here is derived from an EMBL/GenBank/DDBJ whole genome shotgun (WGS) entry which is preliminary data.</text>
</comment>
<evidence type="ECO:0000256" key="1">
    <source>
        <dbReference type="SAM" id="MobiDB-lite"/>
    </source>
</evidence>
<dbReference type="Proteomes" id="UP001172155">
    <property type="component" value="Unassembled WGS sequence"/>
</dbReference>
<name>A0AA40F5V2_9PEZI</name>
<keyword evidence="3" id="KW-1185">Reference proteome</keyword>
<evidence type="ECO:0000313" key="3">
    <source>
        <dbReference type="Proteomes" id="UP001172155"/>
    </source>
</evidence>
<gene>
    <name evidence="2" type="ORF">B0T18DRAFT_76358</name>
</gene>
<evidence type="ECO:0000313" key="2">
    <source>
        <dbReference type="EMBL" id="KAK0751744.1"/>
    </source>
</evidence>
<protein>
    <submittedName>
        <fullName evidence="2">Uncharacterized protein</fullName>
    </submittedName>
</protein>
<proteinExistence type="predicted"/>
<dbReference type="AlphaFoldDB" id="A0AA40F5V2"/>